<gene>
    <name evidence="3" type="ORF">EM6_2626</name>
</gene>
<evidence type="ECO:0000313" key="3">
    <source>
        <dbReference type="EMBL" id="BBF82007.1"/>
    </source>
</evidence>
<dbReference type="Gene3D" id="3.30.420.150">
    <property type="entry name" value="Exopolyphosphatase. Domain 2"/>
    <property type="match status" value="1"/>
</dbReference>
<feature type="compositionally biased region" description="Low complexity" evidence="1">
    <location>
        <begin position="35"/>
        <end position="44"/>
    </location>
</feature>
<dbReference type="RefSeq" id="WP_126423636.1">
    <property type="nucleotide sequence ID" value="NZ_AP018828.1"/>
</dbReference>
<protein>
    <submittedName>
        <fullName evidence="3">Exopolyphosphatase</fullName>
        <ecNumber evidence="3">3.6.1.11</ecNumber>
    </submittedName>
</protein>
<reference evidence="4" key="2">
    <citation type="journal article" date="2017" name="Plant Physiol. Biochem.">
        <title>Differential oxidative and antioxidative response of duckweed Lemna minor toward plant growth promoting/inhibiting bacteria.</title>
        <authorList>
            <person name="Ishizawa H."/>
            <person name="Kuroda M."/>
            <person name="Morikawa M."/>
            <person name="Ike M."/>
        </authorList>
    </citation>
    <scope>NUCLEOTIDE SEQUENCE [LARGE SCALE GENOMIC DNA]</scope>
    <source>
        <strain evidence="4">M6</strain>
    </source>
</reference>
<feature type="domain" description="Ppx/GppA phosphatase N-terminal" evidence="2">
    <location>
        <begin position="76"/>
        <end position="391"/>
    </location>
</feature>
<dbReference type="Proteomes" id="UP000278756">
    <property type="component" value="Chromosome 2"/>
</dbReference>
<organism evidence="3 4">
    <name type="scientific">Asticcacaulis excentricus</name>
    <dbReference type="NCBI Taxonomy" id="78587"/>
    <lineage>
        <taxon>Bacteria</taxon>
        <taxon>Pseudomonadati</taxon>
        <taxon>Pseudomonadota</taxon>
        <taxon>Alphaproteobacteria</taxon>
        <taxon>Caulobacterales</taxon>
        <taxon>Caulobacteraceae</taxon>
        <taxon>Asticcacaulis</taxon>
    </lineage>
</organism>
<dbReference type="CDD" id="cd24054">
    <property type="entry name" value="ASKHA_NBD_AaPPX-GppA_MtPPX2-like"/>
    <property type="match status" value="1"/>
</dbReference>
<feature type="region of interest" description="Disordered" evidence="1">
    <location>
        <begin position="1"/>
        <end position="58"/>
    </location>
</feature>
<dbReference type="InterPro" id="IPR003695">
    <property type="entry name" value="Ppx_GppA_N"/>
</dbReference>
<reference evidence="4" key="1">
    <citation type="journal article" date="2017" name="Biotechnol. Biofuels">
        <title>Evaluation of environmental bacterial communities as a factor affecting the growth of duckweed Lemna minor.</title>
        <authorList>
            <person name="Ishizawa H."/>
            <person name="Kuroda M."/>
            <person name="Morikawa M."/>
            <person name="Ike M."/>
        </authorList>
    </citation>
    <scope>NUCLEOTIDE SEQUENCE [LARGE SCALE GENOMIC DNA]</scope>
    <source>
        <strain evidence="4">M6</strain>
    </source>
</reference>
<sequence>MSEAPSKSGPNRRRGPRRARKGSGHRAAQTVTSVPAASPAQAQPQKDRPPPRPVTTDASPLYAALDLGTNNCRLMIAAWHNGQFRIVEAFSRIVRLGEGLSQTGNLSDRAMERALAALKLCAEKIGRRPVVRTRAVATQACRIAQNGPDFIRRVEKETGLKLTIITPEEEARLSVVGCASLLEGDARAAIVMDVGGGSTEISWLPLGEETESSDSSAARGLTARGKPPRPQYWISIPKGVVNLAERFPEPPDGDKQAWFAQMVEDVRQSLIDFRAPEPLRPHFDAQQAYIVGTSGAITSLAGMHLKLERYDRSKVDGLWMTHDQCRAVIDRLLGLGQRGREQEPCIGKDRADLVLAGAAILEAVQSLWPCDRLRVADRGLREGLLLSMVKKRPRRRRARRGKST</sequence>
<dbReference type="AlphaFoldDB" id="A0A3G9G5E7"/>
<dbReference type="SUPFAM" id="SSF53067">
    <property type="entry name" value="Actin-like ATPase domain"/>
    <property type="match status" value="2"/>
</dbReference>
<proteinExistence type="predicted"/>
<name>A0A3G9G5E7_9CAUL</name>
<dbReference type="PANTHER" id="PTHR30005">
    <property type="entry name" value="EXOPOLYPHOSPHATASE"/>
    <property type="match status" value="1"/>
</dbReference>
<dbReference type="EMBL" id="AP018828">
    <property type="protein sequence ID" value="BBF82007.1"/>
    <property type="molecule type" value="Genomic_DNA"/>
</dbReference>
<feature type="compositionally biased region" description="Basic residues" evidence="1">
    <location>
        <begin position="10"/>
        <end position="24"/>
    </location>
</feature>
<dbReference type="OrthoDB" id="9793035at2"/>
<dbReference type="Pfam" id="PF02541">
    <property type="entry name" value="Ppx-GppA"/>
    <property type="match status" value="1"/>
</dbReference>
<keyword evidence="3" id="KW-0378">Hydrolase</keyword>
<dbReference type="InterPro" id="IPR043129">
    <property type="entry name" value="ATPase_NBD"/>
</dbReference>
<evidence type="ECO:0000256" key="1">
    <source>
        <dbReference type="SAM" id="MobiDB-lite"/>
    </source>
</evidence>
<evidence type="ECO:0000259" key="2">
    <source>
        <dbReference type="Pfam" id="PF02541"/>
    </source>
</evidence>
<dbReference type="EC" id="3.6.1.11" evidence="3"/>
<dbReference type="InterPro" id="IPR050273">
    <property type="entry name" value="GppA/Ppx_hydrolase"/>
</dbReference>
<dbReference type="PANTHER" id="PTHR30005:SF0">
    <property type="entry name" value="RETROGRADE REGULATION PROTEIN 2"/>
    <property type="match status" value="1"/>
</dbReference>
<dbReference type="Gene3D" id="3.30.420.40">
    <property type="match status" value="1"/>
</dbReference>
<evidence type="ECO:0000313" key="4">
    <source>
        <dbReference type="Proteomes" id="UP000278756"/>
    </source>
</evidence>
<dbReference type="GO" id="GO:0004309">
    <property type="term" value="F:exopolyphosphatase activity"/>
    <property type="evidence" value="ECO:0007669"/>
    <property type="project" value="UniProtKB-EC"/>
</dbReference>
<accession>A0A3G9G5E7</accession>